<keyword evidence="3" id="KW-1185">Reference proteome</keyword>
<gene>
    <name evidence="2" type="ORF">CCR75_009261</name>
</gene>
<evidence type="ECO:0000313" key="2">
    <source>
        <dbReference type="EMBL" id="TDH66757.1"/>
    </source>
</evidence>
<protein>
    <submittedName>
        <fullName evidence="2">Uncharacterized protein</fullName>
    </submittedName>
</protein>
<feature type="compositionally biased region" description="Basic and acidic residues" evidence="1">
    <location>
        <begin position="1"/>
        <end position="18"/>
    </location>
</feature>
<dbReference type="GeneID" id="94352974"/>
<comment type="caution">
    <text evidence="2">The sequence shown here is derived from an EMBL/GenBank/DDBJ whole genome shotgun (WGS) entry which is preliminary data.</text>
</comment>
<dbReference type="EMBL" id="SHOA02000014">
    <property type="protein sequence ID" value="TDH66757.1"/>
    <property type="molecule type" value="Genomic_DNA"/>
</dbReference>
<proteinExistence type="predicted"/>
<dbReference type="KEGG" id="blac:94352974"/>
<reference evidence="2 3" key="1">
    <citation type="journal article" date="2021" name="Genome Biol.">
        <title>AFLAP: assembly-free linkage analysis pipeline using k-mers from genome sequencing data.</title>
        <authorList>
            <person name="Fletcher K."/>
            <person name="Zhang L."/>
            <person name="Gil J."/>
            <person name="Han R."/>
            <person name="Cavanaugh K."/>
            <person name="Michelmore R."/>
        </authorList>
    </citation>
    <scope>NUCLEOTIDE SEQUENCE [LARGE SCALE GENOMIC DNA]</scope>
    <source>
        <strain evidence="2 3">SF5</strain>
    </source>
</reference>
<dbReference type="Proteomes" id="UP000294530">
    <property type="component" value="Unassembled WGS sequence"/>
</dbReference>
<feature type="region of interest" description="Disordered" evidence="1">
    <location>
        <begin position="1"/>
        <end position="102"/>
    </location>
</feature>
<sequence>MHPDKHTRNSVDLEHSGELHTSTSGDEGDEPISHHVMETPIRDQTKPAIEDANANRIETRALLPEPPNKEVTTKTPSPETPGRTIQSHTIKKIQATSSNSNT</sequence>
<dbReference type="AlphaFoldDB" id="A0A976FHB7"/>
<feature type="compositionally biased region" description="Polar residues" evidence="1">
    <location>
        <begin position="73"/>
        <end position="102"/>
    </location>
</feature>
<name>A0A976FHB7_BRELC</name>
<feature type="compositionally biased region" description="Basic and acidic residues" evidence="1">
    <location>
        <begin position="31"/>
        <end position="49"/>
    </location>
</feature>
<dbReference type="RefSeq" id="XP_067816256.1">
    <property type="nucleotide sequence ID" value="XM_067967303.1"/>
</dbReference>
<evidence type="ECO:0000313" key="3">
    <source>
        <dbReference type="Proteomes" id="UP000294530"/>
    </source>
</evidence>
<evidence type="ECO:0000256" key="1">
    <source>
        <dbReference type="SAM" id="MobiDB-lite"/>
    </source>
</evidence>
<organism evidence="2 3">
    <name type="scientific">Bremia lactucae</name>
    <name type="common">Lettuce downy mildew</name>
    <dbReference type="NCBI Taxonomy" id="4779"/>
    <lineage>
        <taxon>Eukaryota</taxon>
        <taxon>Sar</taxon>
        <taxon>Stramenopiles</taxon>
        <taxon>Oomycota</taxon>
        <taxon>Peronosporomycetes</taxon>
        <taxon>Peronosporales</taxon>
        <taxon>Peronosporaceae</taxon>
        <taxon>Bremia</taxon>
    </lineage>
</organism>
<accession>A0A976FHB7</accession>